<protein>
    <submittedName>
        <fullName evidence="1">Uncharacterized protein</fullName>
    </submittedName>
</protein>
<proteinExistence type="predicted"/>
<dbReference type="EMBL" id="OFSQ01000027">
    <property type="protein sequence ID" value="SOY56702.1"/>
    <property type="molecule type" value="Genomic_DNA"/>
</dbReference>
<organism evidence="1">
    <name type="scientific">Cupriavidus taiwanensis</name>
    <dbReference type="NCBI Taxonomy" id="164546"/>
    <lineage>
        <taxon>Bacteria</taxon>
        <taxon>Pseudomonadati</taxon>
        <taxon>Pseudomonadota</taxon>
        <taxon>Betaproteobacteria</taxon>
        <taxon>Burkholderiales</taxon>
        <taxon>Burkholderiaceae</taxon>
        <taxon>Cupriavidus</taxon>
    </lineage>
</organism>
<sequence length="60" mass="6533">MHAFSLITSVSVVLKGLTPSTNHVFAQGSSATASLFFCHYHNGDLRFNREGNHFSPLDPA</sequence>
<accession>A0A375BWP0</accession>
<comment type="caution">
    <text evidence="1">The sequence shown here is derived from an EMBL/GenBank/DDBJ whole genome shotgun (WGS) entry which is preliminary data.</text>
</comment>
<reference evidence="1" key="1">
    <citation type="submission" date="2018-01" db="EMBL/GenBank/DDBJ databases">
        <authorList>
            <person name="Clerissi C."/>
        </authorList>
    </citation>
    <scope>NUCLEOTIDE SEQUENCE</scope>
    <source>
        <strain evidence="1">Cupriavidus sp. LMG 19464</strain>
    </source>
</reference>
<dbReference type="Proteomes" id="UP000256780">
    <property type="component" value="Chromosome CBM2587_a"/>
</dbReference>
<gene>
    <name evidence="1" type="ORF">CBM2587_A80007</name>
</gene>
<name>A0A375BWP0_9BURK</name>
<evidence type="ECO:0000313" key="1">
    <source>
        <dbReference type="EMBL" id="SOY56702.1"/>
    </source>
</evidence>
<dbReference type="AlphaFoldDB" id="A0A375BWP0"/>